<sequence>MGKSLRGYVAYVVYGGHDIGVFYNWPSAKAATEGDANACWKGFSDYAEACTAWYDWVHDGTLPESLQGRYHSNPPLQPPPYNDLDIGGLHRRVSVSNNATIYMGGVI</sequence>
<dbReference type="AlphaFoldDB" id="A0A0D2KYY2"/>
<dbReference type="Pfam" id="PF01693">
    <property type="entry name" value="Cauli_VI"/>
    <property type="match status" value="1"/>
</dbReference>
<evidence type="ECO:0000313" key="3">
    <source>
        <dbReference type="Proteomes" id="UP000054270"/>
    </source>
</evidence>
<name>A0A0D2KYY2_HYPSF</name>
<organism evidence="2 3">
    <name type="scientific">Hypholoma sublateritium (strain FD-334 SS-4)</name>
    <dbReference type="NCBI Taxonomy" id="945553"/>
    <lineage>
        <taxon>Eukaryota</taxon>
        <taxon>Fungi</taxon>
        <taxon>Dikarya</taxon>
        <taxon>Basidiomycota</taxon>
        <taxon>Agaricomycotina</taxon>
        <taxon>Agaricomycetes</taxon>
        <taxon>Agaricomycetidae</taxon>
        <taxon>Agaricales</taxon>
        <taxon>Agaricineae</taxon>
        <taxon>Strophariaceae</taxon>
        <taxon>Hypholoma</taxon>
    </lineage>
</organism>
<dbReference type="InterPro" id="IPR009027">
    <property type="entry name" value="Ribosomal_bL9/RNase_H1_N"/>
</dbReference>
<dbReference type="Gene3D" id="3.40.970.10">
    <property type="entry name" value="Ribonuclease H1, N-terminal domain"/>
    <property type="match status" value="1"/>
</dbReference>
<evidence type="ECO:0000313" key="2">
    <source>
        <dbReference type="EMBL" id="KJA19667.1"/>
    </source>
</evidence>
<gene>
    <name evidence="2" type="ORF">HYPSUDRAFT_56513</name>
</gene>
<reference evidence="3" key="1">
    <citation type="submission" date="2014-04" db="EMBL/GenBank/DDBJ databases">
        <title>Evolutionary Origins and Diversification of the Mycorrhizal Mutualists.</title>
        <authorList>
            <consortium name="DOE Joint Genome Institute"/>
            <consortium name="Mycorrhizal Genomics Consortium"/>
            <person name="Kohler A."/>
            <person name="Kuo A."/>
            <person name="Nagy L.G."/>
            <person name="Floudas D."/>
            <person name="Copeland A."/>
            <person name="Barry K.W."/>
            <person name="Cichocki N."/>
            <person name="Veneault-Fourrey C."/>
            <person name="LaButti K."/>
            <person name="Lindquist E.A."/>
            <person name="Lipzen A."/>
            <person name="Lundell T."/>
            <person name="Morin E."/>
            <person name="Murat C."/>
            <person name="Riley R."/>
            <person name="Ohm R."/>
            <person name="Sun H."/>
            <person name="Tunlid A."/>
            <person name="Henrissat B."/>
            <person name="Grigoriev I.V."/>
            <person name="Hibbett D.S."/>
            <person name="Martin F."/>
        </authorList>
    </citation>
    <scope>NUCLEOTIDE SEQUENCE [LARGE SCALE GENOMIC DNA]</scope>
    <source>
        <strain evidence="3">FD-334 SS-4</strain>
    </source>
</reference>
<keyword evidence="3" id="KW-1185">Reference proteome</keyword>
<dbReference type="InterPro" id="IPR037056">
    <property type="entry name" value="RNase_H1_N_sf"/>
</dbReference>
<proteinExistence type="predicted"/>
<dbReference type="EMBL" id="KN817575">
    <property type="protein sequence ID" value="KJA19667.1"/>
    <property type="molecule type" value="Genomic_DNA"/>
</dbReference>
<feature type="domain" description="Ribonuclease H1 N-terminal" evidence="1">
    <location>
        <begin position="11"/>
        <end position="49"/>
    </location>
</feature>
<evidence type="ECO:0000259" key="1">
    <source>
        <dbReference type="Pfam" id="PF01693"/>
    </source>
</evidence>
<accession>A0A0D2KYY2</accession>
<dbReference type="SUPFAM" id="SSF55658">
    <property type="entry name" value="L9 N-domain-like"/>
    <property type="match status" value="1"/>
</dbReference>
<dbReference type="OrthoDB" id="3069925at2759"/>
<protein>
    <recommendedName>
        <fullName evidence="1">Ribonuclease H1 N-terminal domain-containing protein</fullName>
    </recommendedName>
</protein>
<dbReference type="Proteomes" id="UP000054270">
    <property type="component" value="Unassembled WGS sequence"/>
</dbReference>
<dbReference type="InterPro" id="IPR011320">
    <property type="entry name" value="RNase_H1_N"/>
</dbReference>